<protein>
    <submittedName>
        <fullName evidence="1">Uncharacterized protein</fullName>
    </submittedName>
</protein>
<organism evidence="1 2">
    <name type="scientific">Meganyctiphanes norvegica</name>
    <name type="common">Northern krill</name>
    <name type="synonym">Thysanopoda norvegica</name>
    <dbReference type="NCBI Taxonomy" id="48144"/>
    <lineage>
        <taxon>Eukaryota</taxon>
        <taxon>Metazoa</taxon>
        <taxon>Ecdysozoa</taxon>
        <taxon>Arthropoda</taxon>
        <taxon>Crustacea</taxon>
        <taxon>Multicrustacea</taxon>
        <taxon>Malacostraca</taxon>
        <taxon>Eumalacostraca</taxon>
        <taxon>Eucarida</taxon>
        <taxon>Euphausiacea</taxon>
        <taxon>Euphausiidae</taxon>
        <taxon>Meganyctiphanes</taxon>
    </lineage>
</organism>
<sequence length="135" mass="15937">MQNKIIRFMLNLDNRSHIGNKELAKTGFLKVPGRVKQLKLGHVIKIKNNTSPYYLSANFQNLNESKDRIVTRSKVSNFYKPRVCTNTFVYSAINDWNNLSSKIKEIKNENTFKDKLRKYLFSEAEKDYSNPFIYY</sequence>
<reference evidence="1 2" key="1">
    <citation type="submission" date="2024-05" db="EMBL/GenBank/DDBJ databases">
        <authorList>
            <person name="Wallberg A."/>
        </authorList>
    </citation>
    <scope>NUCLEOTIDE SEQUENCE [LARGE SCALE GENOMIC DNA]</scope>
</reference>
<gene>
    <name evidence="1" type="ORF">MNOR_LOCUS13305</name>
</gene>
<name>A0AAV2QM55_MEGNR</name>
<dbReference type="AlphaFoldDB" id="A0AAV2QM55"/>
<dbReference type="EMBL" id="CAXKWB010007574">
    <property type="protein sequence ID" value="CAL4087781.1"/>
    <property type="molecule type" value="Genomic_DNA"/>
</dbReference>
<accession>A0AAV2QM55</accession>
<comment type="caution">
    <text evidence="1">The sequence shown here is derived from an EMBL/GenBank/DDBJ whole genome shotgun (WGS) entry which is preliminary data.</text>
</comment>
<evidence type="ECO:0000313" key="2">
    <source>
        <dbReference type="Proteomes" id="UP001497623"/>
    </source>
</evidence>
<proteinExistence type="predicted"/>
<evidence type="ECO:0000313" key="1">
    <source>
        <dbReference type="EMBL" id="CAL4087781.1"/>
    </source>
</evidence>
<dbReference type="Proteomes" id="UP001497623">
    <property type="component" value="Unassembled WGS sequence"/>
</dbReference>
<keyword evidence="2" id="KW-1185">Reference proteome</keyword>